<evidence type="ECO:0000313" key="3">
    <source>
        <dbReference type="EMBL" id="QKD81535.1"/>
    </source>
</evidence>
<protein>
    <recommendedName>
        <fullName evidence="5">Chromosome segregation ATPase</fullName>
    </recommendedName>
</protein>
<feature type="compositionally biased region" description="Basic residues" evidence="1">
    <location>
        <begin position="67"/>
        <end position="76"/>
    </location>
</feature>
<evidence type="ECO:0000256" key="2">
    <source>
        <dbReference type="SAM" id="Phobius"/>
    </source>
</evidence>
<dbReference type="RefSeq" id="WP_172353931.1">
    <property type="nucleotide sequence ID" value="NZ_CP053661.1"/>
</dbReference>
<keyword evidence="2" id="KW-1133">Transmembrane helix</keyword>
<name>A0A6M8BG06_9CYAN</name>
<dbReference type="AlphaFoldDB" id="A0A6M8BG06"/>
<feature type="region of interest" description="Disordered" evidence="1">
    <location>
        <begin position="704"/>
        <end position="752"/>
    </location>
</feature>
<evidence type="ECO:0000256" key="1">
    <source>
        <dbReference type="SAM" id="MobiDB-lite"/>
    </source>
</evidence>
<feature type="region of interest" description="Disordered" evidence="1">
    <location>
        <begin position="62"/>
        <end position="120"/>
    </location>
</feature>
<gene>
    <name evidence="3" type="ORF">HPC62_04450</name>
</gene>
<dbReference type="Proteomes" id="UP000505210">
    <property type="component" value="Chromosome"/>
</dbReference>
<dbReference type="EMBL" id="CP053661">
    <property type="protein sequence ID" value="QKD81535.1"/>
    <property type="molecule type" value="Genomic_DNA"/>
</dbReference>
<feature type="transmembrane region" description="Helical" evidence="2">
    <location>
        <begin position="146"/>
        <end position="164"/>
    </location>
</feature>
<reference evidence="3 4" key="1">
    <citation type="submission" date="2020-05" db="EMBL/GenBank/DDBJ databases">
        <title>Complete genome sequence of of a novel Thermoleptolyngbya strain isolated from hot springs of Ganzi, Sichuan China.</title>
        <authorList>
            <person name="Tang J."/>
            <person name="Daroch M."/>
            <person name="Li L."/>
            <person name="Waleron K."/>
            <person name="Waleron M."/>
            <person name="Waleron M."/>
        </authorList>
    </citation>
    <scope>NUCLEOTIDE SEQUENCE [LARGE SCALE GENOMIC DNA]</scope>
    <source>
        <strain evidence="3 4">PKUAC-SCTA183</strain>
    </source>
</reference>
<keyword evidence="2" id="KW-0812">Transmembrane</keyword>
<evidence type="ECO:0000313" key="4">
    <source>
        <dbReference type="Proteomes" id="UP000505210"/>
    </source>
</evidence>
<feature type="compositionally biased region" description="Low complexity" evidence="1">
    <location>
        <begin position="77"/>
        <end position="109"/>
    </location>
</feature>
<keyword evidence="4" id="KW-1185">Reference proteome</keyword>
<proteinExistence type="predicted"/>
<accession>A0A6M8BG06</accession>
<sequence>MTRDSLPPRDSAHRDAFYINGFRSTVRQPLQDRAESRMLPTGRVEEWVGGDRLLPSAFQVPAGRLTPRQRARRARKASLATAASRPTSRSATSPTTKTRSTVLVSPGLPRQRRPRRGRSPSPLHGFWQWLNRPVAWQRYRQLGRSLAWSLLWVLTFCGLAGLGIKSLEWLTRLPEPPNCAKITFAAADAERLFCAREAAKSGHLADLTAAVNLVAAWPADHPLYREGQSLLAEWSAQILDAAEARLESSGVQEALSVVRHIPPNSPLYAEAQAAIAQWQAQWQQGEAIWNKAQEALRNQDWNLAAEQVTVLGQVESEYWRTHRMEALTRQILQEQTAHKLLTQAQQAAGDQTLANLQAAIALVQQIDPQTLAWETAQADLQAWSGALLDLALRQWQAGDRSGALALAQQVPPDLVNHLTGEGQNLLRLAHAQRLIAEPATQWLPSLRQVWSVREAIAALSEIPASSTFYAIAQTELNTQHAVLEDLRQLQTAGLVASLGQRTTLDWASRLAQQIAPDRPRRLQAQTLAAHWQQETQRIQDMPQFLQAQALAEPGHIADLQAAIAAARQIPRDRALWTEAEQAIATWSRQIQTLEDRPILEEATRIAQSGDLSRAIRTAEKIGRNRTLHAEAQAAIQTWNAKLEEVRIAEDRKHLDEARALAARVRLSQAIDTAAQIARDRPLYAEAQAAIAQWRAQRDEILGSRRAQEAEATNSEATRDEAARTDYAPAEGAIAPEPYPSEPAYVYEAPPPY</sequence>
<evidence type="ECO:0008006" key="5">
    <source>
        <dbReference type="Google" id="ProtNLM"/>
    </source>
</evidence>
<feature type="compositionally biased region" description="Low complexity" evidence="1">
    <location>
        <begin position="741"/>
        <end position="752"/>
    </location>
</feature>
<dbReference type="KEGG" id="theu:HPC62_04450"/>
<keyword evidence="2" id="KW-0472">Membrane</keyword>
<organism evidence="3 4">
    <name type="scientific">Thermoleptolyngbya sichuanensis A183</name>
    <dbReference type="NCBI Taxonomy" id="2737172"/>
    <lineage>
        <taxon>Bacteria</taxon>
        <taxon>Bacillati</taxon>
        <taxon>Cyanobacteriota</taxon>
        <taxon>Cyanophyceae</taxon>
        <taxon>Oculatellales</taxon>
        <taxon>Oculatellaceae</taxon>
        <taxon>Thermoleptolyngbya</taxon>
        <taxon>Thermoleptolyngbya sichuanensis</taxon>
    </lineage>
</organism>